<accession>M6HHC0</accession>
<evidence type="ECO:0000313" key="2">
    <source>
        <dbReference type="EMBL" id="EMM94299.1"/>
    </source>
</evidence>
<evidence type="ECO:0000259" key="1">
    <source>
        <dbReference type="Pfam" id="PF00149"/>
    </source>
</evidence>
<dbReference type="Proteomes" id="UP000012089">
    <property type="component" value="Unassembled WGS sequence"/>
</dbReference>
<dbReference type="InterPro" id="IPR050535">
    <property type="entry name" value="DNA_Repair-Maintenance_Comp"/>
</dbReference>
<gene>
    <name evidence="2" type="ORF">LEP1GSC158_0644</name>
</gene>
<feature type="domain" description="Calcineurin-like phosphoesterase" evidence="1">
    <location>
        <begin position="1"/>
        <end position="210"/>
    </location>
</feature>
<evidence type="ECO:0000313" key="3">
    <source>
        <dbReference type="Proteomes" id="UP000012089"/>
    </source>
</evidence>
<proteinExistence type="predicted"/>
<sequence>MKVGHIADIHLKGGWDTEEARALLKAADHFIAENVNLVCVNGDVYEDVSSPNDRLVFKEFLHRLHINGMMTIVLRGNHDKANDLRVFDEAVPLIYHWGFEKPGFVETPTGLDKSLMVYAIPHFSAGALALKSGSVEEMNSTGTELFTDLLENAFQKLRQHNGPKLVLFHGTVSGAKLDNDRIPRQNGIHLPLGVLESLDCPVVGGHYHKPQNVGGKVWYSGSITRQTWGEAEDDKGILIWEMDSEGNWFPEPVFHSLNPIPMVTVNAEWDGENLIDKATKQIVEPSALQPEGKLRLRFDVSESLRHTVPKDFALKFGNSTELRIEKTILTTTAVRSEAMSFAITIEESLRVWLEAKGKTTEEIEAHIQEYKKIKLQSESENSEENVA</sequence>
<dbReference type="InterPro" id="IPR004843">
    <property type="entry name" value="Calcineurin-like_PHP"/>
</dbReference>
<dbReference type="Gene3D" id="3.60.21.10">
    <property type="match status" value="1"/>
</dbReference>
<protein>
    <submittedName>
        <fullName evidence="2">Calcineurin-like phosphoesterase family protein</fullName>
    </submittedName>
</protein>
<organism evidence="2 3">
    <name type="scientific">Leptospira interrogans serovar Zanoni str. LT2156</name>
    <dbReference type="NCBI Taxonomy" id="1001601"/>
    <lineage>
        <taxon>Bacteria</taxon>
        <taxon>Pseudomonadati</taxon>
        <taxon>Spirochaetota</taxon>
        <taxon>Spirochaetia</taxon>
        <taxon>Leptospirales</taxon>
        <taxon>Leptospiraceae</taxon>
        <taxon>Leptospira</taxon>
    </lineage>
</organism>
<dbReference type="AlphaFoldDB" id="M6HHC0"/>
<dbReference type="EMBL" id="AFMF02000036">
    <property type="protein sequence ID" value="EMM94299.1"/>
    <property type="molecule type" value="Genomic_DNA"/>
</dbReference>
<comment type="caution">
    <text evidence="2">The sequence shown here is derived from an EMBL/GenBank/DDBJ whole genome shotgun (WGS) entry which is preliminary data.</text>
</comment>
<reference evidence="2 3" key="1">
    <citation type="submission" date="2013-01" db="EMBL/GenBank/DDBJ databases">
        <authorList>
            <person name="Harkins D.M."/>
            <person name="Durkin A.S."/>
            <person name="Brinkac L.M."/>
            <person name="Haft D.H."/>
            <person name="Selengut J.D."/>
            <person name="Sanka R."/>
            <person name="DePew J."/>
            <person name="Purushe J."/>
            <person name="Tulsiani S.M."/>
            <person name="Graham G.C."/>
            <person name="Burns M.-A."/>
            <person name="Dohnt M.F."/>
            <person name="Smythe L.D."/>
            <person name="McKay D.B."/>
            <person name="Craig S.B."/>
            <person name="Vinetz J.M."/>
            <person name="Sutton G.G."/>
            <person name="Nierman W.C."/>
            <person name="Fouts D.E."/>
        </authorList>
    </citation>
    <scope>NUCLEOTIDE SEQUENCE [LARGE SCALE GENOMIC DNA]</scope>
    <source>
        <strain evidence="2 3">LT2156</strain>
    </source>
</reference>
<dbReference type="SUPFAM" id="SSF56300">
    <property type="entry name" value="Metallo-dependent phosphatases"/>
    <property type="match status" value="1"/>
</dbReference>
<dbReference type="PANTHER" id="PTHR30337:SF0">
    <property type="entry name" value="NUCLEASE SBCCD SUBUNIT D"/>
    <property type="match status" value="1"/>
</dbReference>
<dbReference type="PANTHER" id="PTHR30337">
    <property type="entry name" value="COMPONENT OF ATP-DEPENDENT DSDNA EXONUCLEASE"/>
    <property type="match status" value="1"/>
</dbReference>
<dbReference type="Pfam" id="PF00149">
    <property type="entry name" value="Metallophos"/>
    <property type="match status" value="1"/>
</dbReference>
<name>M6HHC0_LEPIR</name>
<dbReference type="InterPro" id="IPR029052">
    <property type="entry name" value="Metallo-depent_PP-like"/>
</dbReference>
<dbReference type="GO" id="GO:0016787">
    <property type="term" value="F:hydrolase activity"/>
    <property type="evidence" value="ECO:0007669"/>
    <property type="project" value="InterPro"/>
</dbReference>